<feature type="transmembrane region" description="Helical" evidence="8">
    <location>
        <begin position="300"/>
        <end position="319"/>
    </location>
</feature>
<feature type="transmembrane region" description="Helical" evidence="8">
    <location>
        <begin position="169"/>
        <end position="191"/>
    </location>
</feature>
<sequence length="354" mass="38584">MNLNIIKKDLSQSHVYRILVRKKICLLLFLALLLILNFLLDLALGPANYDLWDIAKALIMPNTVPVQLRVVLWDIRMPMALMALLVGAALSVSGAQMQTILNNPLESPFTLGIAAAASFGAALGLVFGLRLFPILTEYMISINAFIMALFSACMIYLLSLRRGGRAETLVLLGIAMVFTFNSLLALVQYFSHEQAVAAVVFWTMGSLMKATWPKVAVVFSIFILTLPLLIKRVWALTALRLGDEKAQSLGINVKNICLEILLLVSLLASIPISFVGAIGFVGLVGPHIARMLIGEDQRFFMPASLLTGALLLSISSVVSKLLIPGIVVAIGVVTSLIGIPFFVTLILHSRRNTW</sequence>
<reference evidence="10" key="1">
    <citation type="submission" date="2016-10" db="EMBL/GenBank/DDBJ databases">
        <authorList>
            <person name="Chevignon G."/>
        </authorList>
    </citation>
    <scope>NUCLEOTIDE SEQUENCE [LARGE SCALE GENOMIC DNA]</scope>
    <source>
        <strain evidence="10">ZA17</strain>
    </source>
</reference>
<keyword evidence="4" id="KW-1003">Cell membrane</keyword>
<evidence type="ECO:0000313" key="9">
    <source>
        <dbReference type="EMBL" id="ATW33384.1"/>
    </source>
</evidence>
<feature type="transmembrane region" description="Helical" evidence="8">
    <location>
        <begin position="325"/>
        <end position="347"/>
    </location>
</feature>
<dbReference type="AlphaFoldDB" id="A0A2D3TCF2"/>
<dbReference type="Pfam" id="PF01032">
    <property type="entry name" value="FecCD"/>
    <property type="match status" value="1"/>
</dbReference>
<feature type="transmembrane region" description="Helical" evidence="8">
    <location>
        <begin position="211"/>
        <end position="230"/>
    </location>
</feature>
<evidence type="ECO:0000256" key="5">
    <source>
        <dbReference type="ARBA" id="ARBA00022692"/>
    </source>
</evidence>
<dbReference type="InterPro" id="IPR000522">
    <property type="entry name" value="ABC_transptr_permease_BtuC"/>
</dbReference>
<dbReference type="SUPFAM" id="SSF81345">
    <property type="entry name" value="ABC transporter involved in vitamin B12 uptake, BtuC"/>
    <property type="match status" value="1"/>
</dbReference>
<reference evidence="10" key="2">
    <citation type="submission" date="2017-11" db="EMBL/GenBank/DDBJ databases">
        <title>PacBio sequencing of new strain of the secondary endosymbiont Candidatus Hamiltonella defensa.</title>
        <authorList>
            <person name="Strand M.R."/>
            <person name="Oliver K."/>
        </authorList>
    </citation>
    <scope>NUCLEOTIDE SEQUENCE [LARGE SCALE GENOMIC DNA]</scope>
    <source>
        <strain evidence="10">ZA17</strain>
    </source>
</reference>
<dbReference type="CDD" id="cd06550">
    <property type="entry name" value="TM_ABC_iron-siderophores_like"/>
    <property type="match status" value="1"/>
</dbReference>
<organism evidence="9 10">
    <name type="scientific">Candidatus Williamhamiltonella defendens</name>
    <dbReference type="NCBI Taxonomy" id="138072"/>
    <lineage>
        <taxon>Bacteria</taxon>
        <taxon>Pseudomonadati</taxon>
        <taxon>Pseudomonadota</taxon>
        <taxon>Gammaproteobacteria</taxon>
        <taxon>Enterobacterales</taxon>
        <taxon>Enterobacteriaceae</taxon>
        <taxon>aphid secondary symbionts</taxon>
        <taxon>Candidatus Williamhamiltonella</taxon>
    </lineage>
</organism>
<dbReference type="GO" id="GO:0005886">
    <property type="term" value="C:plasma membrane"/>
    <property type="evidence" value="ECO:0007669"/>
    <property type="project" value="UniProtKB-SubCell"/>
</dbReference>
<evidence type="ECO:0000256" key="8">
    <source>
        <dbReference type="SAM" id="Phobius"/>
    </source>
</evidence>
<proteinExistence type="inferred from homology"/>
<dbReference type="Proteomes" id="UP000229055">
    <property type="component" value="Chromosome"/>
</dbReference>
<feature type="transmembrane region" description="Helical" evidence="8">
    <location>
        <begin position="24"/>
        <end position="44"/>
    </location>
</feature>
<dbReference type="Gene3D" id="1.10.3470.10">
    <property type="entry name" value="ABC transporter involved in vitamin B12 uptake, BtuC"/>
    <property type="match status" value="1"/>
</dbReference>
<evidence type="ECO:0000256" key="4">
    <source>
        <dbReference type="ARBA" id="ARBA00022475"/>
    </source>
</evidence>
<feature type="transmembrane region" description="Helical" evidence="8">
    <location>
        <begin position="109"/>
        <end position="132"/>
    </location>
</feature>
<keyword evidence="3" id="KW-0813">Transport</keyword>
<protein>
    <submittedName>
        <fullName evidence="9">Iron-siderophore ABC transporter permease</fullName>
    </submittedName>
</protein>
<dbReference type="PANTHER" id="PTHR30472">
    <property type="entry name" value="FERRIC ENTEROBACTIN TRANSPORT SYSTEM PERMEASE PROTEIN"/>
    <property type="match status" value="1"/>
</dbReference>
<evidence type="ECO:0000256" key="7">
    <source>
        <dbReference type="ARBA" id="ARBA00023136"/>
    </source>
</evidence>
<keyword evidence="5 8" id="KW-0812">Transmembrane</keyword>
<evidence type="ECO:0000256" key="3">
    <source>
        <dbReference type="ARBA" id="ARBA00022448"/>
    </source>
</evidence>
<name>A0A2D3TCF2_9ENTR</name>
<evidence type="ECO:0000256" key="1">
    <source>
        <dbReference type="ARBA" id="ARBA00004651"/>
    </source>
</evidence>
<dbReference type="EMBL" id="CP017613">
    <property type="protein sequence ID" value="ATW33384.1"/>
    <property type="molecule type" value="Genomic_DNA"/>
</dbReference>
<dbReference type="PANTHER" id="PTHR30472:SF25">
    <property type="entry name" value="ABC TRANSPORTER PERMEASE PROTEIN MJ0876-RELATED"/>
    <property type="match status" value="1"/>
</dbReference>
<keyword evidence="7 8" id="KW-0472">Membrane</keyword>
<dbReference type="InterPro" id="IPR037294">
    <property type="entry name" value="ABC_BtuC-like"/>
</dbReference>
<dbReference type="GO" id="GO:0033214">
    <property type="term" value="P:siderophore-iron import into cell"/>
    <property type="evidence" value="ECO:0007669"/>
    <property type="project" value="TreeGrafter"/>
</dbReference>
<evidence type="ECO:0000256" key="2">
    <source>
        <dbReference type="ARBA" id="ARBA00007935"/>
    </source>
</evidence>
<feature type="transmembrane region" description="Helical" evidence="8">
    <location>
        <begin position="138"/>
        <end position="157"/>
    </location>
</feature>
<comment type="subcellular location">
    <subcellularLocation>
        <location evidence="1">Cell membrane</location>
        <topology evidence="1">Multi-pass membrane protein</topology>
    </subcellularLocation>
</comment>
<dbReference type="GO" id="GO:0022857">
    <property type="term" value="F:transmembrane transporter activity"/>
    <property type="evidence" value="ECO:0007669"/>
    <property type="project" value="InterPro"/>
</dbReference>
<gene>
    <name evidence="9" type="ORF">BJP43_02825</name>
</gene>
<evidence type="ECO:0000256" key="6">
    <source>
        <dbReference type="ARBA" id="ARBA00022989"/>
    </source>
</evidence>
<dbReference type="RefSeq" id="WP_100096221.1">
    <property type="nucleotide sequence ID" value="NZ_CP017613.1"/>
</dbReference>
<evidence type="ECO:0000313" key="10">
    <source>
        <dbReference type="Proteomes" id="UP000229055"/>
    </source>
</evidence>
<keyword evidence="6 8" id="KW-1133">Transmembrane helix</keyword>
<accession>A0A2D3TCF2</accession>
<dbReference type="FunFam" id="1.10.3470.10:FF:000001">
    <property type="entry name" value="Vitamin B12 ABC transporter permease BtuC"/>
    <property type="match status" value="1"/>
</dbReference>
<comment type="similarity">
    <text evidence="2">Belongs to the binding-protein-dependent transport system permease family. FecCD subfamily.</text>
</comment>
<feature type="transmembrane region" description="Helical" evidence="8">
    <location>
        <begin position="75"/>
        <end position="97"/>
    </location>
</feature>